<reference evidence="6 7" key="1">
    <citation type="submission" date="2018-07" db="EMBL/GenBank/DDBJ databases">
        <title>Genomic Encyclopedia of Type Strains, Phase IV (KMG-IV): sequencing the most valuable type-strain genomes for metagenomic binning, comparative biology and taxonomic classification.</title>
        <authorList>
            <person name="Goeker M."/>
        </authorList>
    </citation>
    <scope>NUCLEOTIDE SEQUENCE [LARGE SCALE GENOMIC DNA]</scope>
    <source>
        <strain evidence="6 7">DSM 44952</strain>
    </source>
</reference>
<dbReference type="Proteomes" id="UP000255355">
    <property type="component" value="Unassembled WGS sequence"/>
</dbReference>
<organism evidence="6 7">
    <name type="scientific">Nocardia mexicana</name>
    <dbReference type="NCBI Taxonomy" id="279262"/>
    <lineage>
        <taxon>Bacteria</taxon>
        <taxon>Bacillati</taxon>
        <taxon>Actinomycetota</taxon>
        <taxon>Actinomycetes</taxon>
        <taxon>Mycobacteriales</taxon>
        <taxon>Nocardiaceae</taxon>
        <taxon>Nocardia</taxon>
    </lineage>
</organism>
<dbReference type="STRING" id="1210089.GCA_001613165_07840"/>
<name>A0A370GNW5_9NOCA</name>
<keyword evidence="3" id="KW-0276">Fatty acid metabolism</keyword>
<dbReference type="PANTHER" id="PTHR43272:SF32">
    <property type="entry name" value="AMP-DEPENDENT SYNTHETASE_LIGASE DOMAIN-CONTAINING PROTEIN"/>
    <property type="match status" value="1"/>
</dbReference>
<keyword evidence="7" id="KW-1185">Reference proteome</keyword>
<evidence type="ECO:0000256" key="2">
    <source>
        <dbReference type="ARBA" id="ARBA00022598"/>
    </source>
</evidence>
<dbReference type="InterPro" id="IPR042099">
    <property type="entry name" value="ANL_N_sf"/>
</dbReference>
<keyword evidence="4" id="KW-0443">Lipid metabolism</keyword>
<dbReference type="Gene3D" id="3.40.50.12780">
    <property type="entry name" value="N-terminal domain of ligase-like"/>
    <property type="match status" value="1"/>
</dbReference>
<keyword evidence="2" id="KW-0436">Ligase</keyword>
<evidence type="ECO:0000313" key="7">
    <source>
        <dbReference type="Proteomes" id="UP000255355"/>
    </source>
</evidence>
<evidence type="ECO:0000313" key="6">
    <source>
        <dbReference type="EMBL" id="RDI44956.1"/>
    </source>
</evidence>
<evidence type="ECO:0000256" key="1">
    <source>
        <dbReference type="ARBA" id="ARBA00006432"/>
    </source>
</evidence>
<gene>
    <name evidence="6" type="ORF">DFR68_115108</name>
</gene>
<comment type="caution">
    <text evidence="6">The sequence shown here is derived from an EMBL/GenBank/DDBJ whole genome shotgun (WGS) entry which is preliminary data.</text>
</comment>
<evidence type="ECO:0000256" key="4">
    <source>
        <dbReference type="ARBA" id="ARBA00023098"/>
    </source>
</evidence>
<dbReference type="AlphaFoldDB" id="A0A370GNW5"/>
<sequence>MKGYRGEPDKTAEAVDRDGWLHTGDVIAIDDDGYLTVVDRKKDLIINAAGKNMSPAIIENTVKAHSPLIGTMMVVGDGRAYNTALVVLDHDAARAFAAQHNLPDSSASALAADDTLLASIAAAVAAGNAELSRVEQVKRFRILPAFWEPGGDELTLTLKVRRRLVAEKYATEIAELYAQPPSGAVHEPLRFELRS</sequence>
<protein>
    <recommendedName>
        <fullName evidence="5">Acyl-CoA synthetase</fullName>
    </recommendedName>
</protein>
<dbReference type="PANTHER" id="PTHR43272">
    <property type="entry name" value="LONG-CHAIN-FATTY-ACID--COA LIGASE"/>
    <property type="match status" value="1"/>
</dbReference>
<comment type="similarity">
    <text evidence="1">Belongs to the ATP-dependent AMP-binding enzyme family.</text>
</comment>
<dbReference type="SUPFAM" id="SSF56801">
    <property type="entry name" value="Acetyl-CoA synthetase-like"/>
    <property type="match status" value="1"/>
</dbReference>
<dbReference type="Pfam" id="PF23562">
    <property type="entry name" value="AMP-binding_C_3"/>
    <property type="match status" value="1"/>
</dbReference>
<dbReference type="GO" id="GO:0016020">
    <property type="term" value="C:membrane"/>
    <property type="evidence" value="ECO:0007669"/>
    <property type="project" value="TreeGrafter"/>
</dbReference>
<proteinExistence type="inferred from homology"/>
<accession>A0A370GNW5</accession>
<evidence type="ECO:0000256" key="5">
    <source>
        <dbReference type="ARBA" id="ARBA00032875"/>
    </source>
</evidence>
<dbReference type="EMBL" id="QQAZ01000015">
    <property type="protein sequence ID" value="RDI44956.1"/>
    <property type="molecule type" value="Genomic_DNA"/>
</dbReference>
<evidence type="ECO:0000256" key="3">
    <source>
        <dbReference type="ARBA" id="ARBA00022832"/>
    </source>
</evidence>
<dbReference type="GO" id="GO:0004467">
    <property type="term" value="F:long-chain fatty acid-CoA ligase activity"/>
    <property type="evidence" value="ECO:0007669"/>
    <property type="project" value="TreeGrafter"/>
</dbReference>